<dbReference type="InterPro" id="IPR013830">
    <property type="entry name" value="SGNH_hydro"/>
</dbReference>
<dbReference type="SUPFAM" id="SSF52266">
    <property type="entry name" value="SGNH hydrolase"/>
    <property type="match status" value="1"/>
</dbReference>
<keyword evidence="1" id="KW-0732">Signal</keyword>
<protein>
    <submittedName>
        <fullName evidence="3">GDSL-type esterase/lipase family protein</fullName>
    </submittedName>
</protein>
<evidence type="ECO:0000259" key="2">
    <source>
        <dbReference type="Pfam" id="PF13472"/>
    </source>
</evidence>
<organism evidence="3 4">
    <name type="scientific">Amycolatopsis nalaikhensis</name>
    <dbReference type="NCBI Taxonomy" id="715472"/>
    <lineage>
        <taxon>Bacteria</taxon>
        <taxon>Bacillati</taxon>
        <taxon>Actinomycetota</taxon>
        <taxon>Actinomycetes</taxon>
        <taxon>Pseudonocardiales</taxon>
        <taxon>Pseudonocardiaceae</taxon>
        <taxon>Amycolatopsis</taxon>
    </lineage>
</organism>
<sequence>MVRRFFVVVAAVVAAAALLTAPAQATGRGGYLALGDSVAFGYRPNAGADYLNAANFRGYAENYAALRGLRLANASCPGETTGSMLTPGAPSNGCENGYRLAFPLHASYPGTQVAYAVDYLRAHPDTRLVTLTIGANDMFLCQRTTPDQCTGASFDAALAQVSRNLEATLAAVRGHYRGDLVLVSYYSLDYRDQAQVKQVKALDAALAKVTRRYHGRIADGFTAFRLASLRAGGDPCAAGLLIKLPAGGCDVHPSAAGHLALTAALALAAH</sequence>
<proteinExistence type="predicted"/>
<evidence type="ECO:0000313" key="4">
    <source>
        <dbReference type="Proteomes" id="UP001227101"/>
    </source>
</evidence>
<dbReference type="Pfam" id="PF13472">
    <property type="entry name" value="Lipase_GDSL_2"/>
    <property type="match status" value="1"/>
</dbReference>
<dbReference type="RefSeq" id="WP_285459127.1">
    <property type="nucleotide sequence ID" value="NZ_CP127173.1"/>
</dbReference>
<gene>
    <name evidence="3" type="ORF">QP939_24390</name>
</gene>
<dbReference type="Gene3D" id="3.40.50.1110">
    <property type="entry name" value="SGNH hydrolase"/>
    <property type="match status" value="1"/>
</dbReference>
<dbReference type="Proteomes" id="UP001227101">
    <property type="component" value="Chromosome"/>
</dbReference>
<name>A0ABY8Y0K2_9PSEU</name>
<dbReference type="EMBL" id="CP127173">
    <property type="protein sequence ID" value="WIV61519.1"/>
    <property type="molecule type" value="Genomic_DNA"/>
</dbReference>
<reference evidence="3 4" key="1">
    <citation type="submission" date="2023-06" db="EMBL/GenBank/DDBJ databases">
        <authorList>
            <person name="Oyuntsetseg B."/>
            <person name="Kim S.B."/>
        </authorList>
    </citation>
    <scope>NUCLEOTIDE SEQUENCE [LARGE SCALE GENOMIC DNA]</scope>
    <source>
        <strain evidence="3 4">2-2</strain>
    </source>
</reference>
<evidence type="ECO:0000256" key="1">
    <source>
        <dbReference type="SAM" id="SignalP"/>
    </source>
</evidence>
<dbReference type="InterPro" id="IPR036514">
    <property type="entry name" value="SGNH_hydro_sf"/>
</dbReference>
<evidence type="ECO:0000313" key="3">
    <source>
        <dbReference type="EMBL" id="WIV61519.1"/>
    </source>
</evidence>
<feature type="domain" description="SGNH hydrolase-type esterase" evidence="2">
    <location>
        <begin position="33"/>
        <end position="258"/>
    </location>
</feature>
<accession>A0ABY8Y0K2</accession>
<keyword evidence="4" id="KW-1185">Reference proteome</keyword>
<feature type="signal peptide" evidence="1">
    <location>
        <begin position="1"/>
        <end position="25"/>
    </location>
</feature>
<feature type="chain" id="PRO_5045662589" evidence="1">
    <location>
        <begin position="26"/>
        <end position="270"/>
    </location>
</feature>